<dbReference type="GO" id="GO:0005829">
    <property type="term" value="C:cytosol"/>
    <property type="evidence" value="ECO:0007669"/>
    <property type="project" value="UniProtKB-ARBA"/>
</dbReference>
<keyword evidence="17" id="KW-1185">Reference proteome</keyword>
<keyword evidence="11 12" id="KW-0324">Glycolysis</keyword>
<dbReference type="OrthoDB" id="9808460at2"/>
<keyword evidence="7 12" id="KW-0808">Transferase</keyword>
<feature type="binding site" evidence="12 13">
    <location>
        <begin position="60"/>
        <end position="63"/>
    </location>
    <ligand>
        <name>substrate</name>
    </ligand>
</feature>
<reference evidence="17" key="1">
    <citation type="submission" date="2018-12" db="EMBL/GenBank/DDBJ databases">
        <title>Tengunoibacter tsumagoiensis gen. nov., sp. nov., Dictyobacter kobayashii sp. nov., D. alpinus sp. nov., and D. joshuensis sp. nov. and description of Dictyobacteraceae fam. nov. within the order Ktedonobacterales isolated from Tengu-no-mugimeshi.</title>
        <authorList>
            <person name="Wang C.M."/>
            <person name="Zheng Y."/>
            <person name="Sakai Y."/>
            <person name="Toyoda A."/>
            <person name="Minakuchi Y."/>
            <person name="Abe K."/>
            <person name="Yokota A."/>
            <person name="Yabe S."/>
        </authorList>
    </citation>
    <scope>NUCLEOTIDE SEQUENCE [LARGE SCALE GENOMIC DNA]</scope>
    <source>
        <strain evidence="17">Uno3</strain>
    </source>
</reference>
<evidence type="ECO:0000256" key="12">
    <source>
        <dbReference type="HAMAP-Rule" id="MF_00145"/>
    </source>
</evidence>
<dbReference type="UniPathway" id="UPA00109">
    <property type="reaction ID" value="UER00185"/>
</dbReference>
<comment type="caution">
    <text evidence="12">Lacks conserved residue(s) required for the propagation of feature annotation.</text>
</comment>
<evidence type="ECO:0000256" key="14">
    <source>
        <dbReference type="PIRSR" id="PIRSR000724-2"/>
    </source>
</evidence>
<dbReference type="AlphaFoldDB" id="A0A401ZUV6"/>
<dbReference type="GO" id="GO:0043531">
    <property type="term" value="F:ADP binding"/>
    <property type="evidence" value="ECO:0007669"/>
    <property type="project" value="TreeGrafter"/>
</dbReference>
<keyword evidence="9 12" id="KW-0418">Kinase</keyword>
<evidence type="ECO:0000256" key="3">
    <source>
        <dbReference type="ARBA" id="ARBA00008982"/>
    </source>
</evidence>
<evidence type="ECO:0000313" key="17">
    <source>
        <dbReference type="Proteomes" id="UP000287352"/>
    </source>
</evidence>
<comment type="subunit">
    <text evidence="4 12">Monomer.</text>
</comment>
<feature type="binding site" evidence="12 13">
    <location>
        <begin position="21"/>
        <end position="23"/>
    </location>
    <ligand>
        <name>substrate</name>
    </ligand>
</feature>
<evidence type="ECO:0000256" key="6">
    <source>
        <dbReference type="ARBA" id="ARBA00016471"/>
    </source>
</evidence>
<keyword evidence="8 12" id="KW-0547">Nucleotide-binding</keyword>
<dbReference type="EMBL" id="BIFR01000001">
    <property type="protein sequence ID" value="GCE10705.1"/>
    <property type="molecule type" value="Genomic_DNA"/>
</dbReference>
<feature type="binding site" evidence="12 14">
    <location>
        <position position="202"/>
    </location>
    <ligand>
        <name>ATP</name>
        <dbReference type="ChEBI" id="CHEBI:30616"/>
    </ligand>
</feature>
<dbReference type="GO" id="GO:0005524">
    <property type="term" value="F:ATP binding"/>
    <property type="evidence" value="ECO:0007669"/>
    <property type="project" value="UniProtKB-KW"/>
</dbReference>
<evidence type="ECO:0000256" key="2">
    <source>
        <dbReference type="ARBA" id="ARBA00004838"/>
    </source>
</evidence>
<dbReference type="InterPro" id="IPR015911">
    <property type="entry name" value="Phosphoglycerate_kinase_CS"/>
</dbReference>
<evidence type="ECO:0000256" key="8">
    <source>
        <dbReference type="ARBA" id="ARBA00022741"/>
    </source>
</evidence>
<feature type="binding site" evidence="12 14">
    <location>
        <position position="324"/>
    </location>
    <ligand>
        <name>ATP</name>
        <dbReference type="ChEBI" id="CHEBI:30616"/>
    </ligand>
</feature>
<evidence type="ECO:0000256" key="1">
    <source>
        <dbReference type="ARBA" id="ARBA00000642"/>
    </source>
</evidence>
<accession>A0A401ZUV6</accession>
<proteinExistence type="inferred from homology"/>
<evidence type="ECO:0000256" key="11">
    <source>
        <dbReference type="ARBA" id="ARBA00023152"/>
    </source>
</evidence>
<evidence type="ECO:0000256" key="5">
    <source>
        <dbReference type="ARBA" id="ARBA00013061"/>
    </source>
</evidence>
<comment type="similarity">
    <text evidence="3 12 15">Belongs to the phosphoglycerate kinase family.</text>
</comment>
<organism evidence="16 17">
    <name type="scientific">Tengunoibacter tsumagoiensis</name>
    <dbReference type="NCBI Taxonomy" id="2014871"/>
    <lineage>
        <taxon>Bacteria</taxon>
        <taxon>Bacillati</taxon>
        <taxon>Chloroflexota</taxon>
        <taxon>Ktedonobacteria</taxon>
        <taxon>Ktedonobacterales</taxon>
        <taxon>Dictyobacteraceae</taxon>
        <taxon>Tengunoibacter</taxon>
    </lineage>
</organism>
<dbReference type="EC" id="2.7.2.3" evidence="5 12"/>
<feature type="binding site" evidence="13">
    <location>
        <position position="119"/>
    </location>
    <ligand>
        <name>(2R)-3-phosphoglycerate</name>
        <dbReference type="ChEBI" id="CHEBI:58272"/>
    </ligand>
</feature>
<dbReference type="PIRSF" id="PIRSF000724">
    <property type="entry name" value="Pgk"/>
    <property type="match status" value="1"/>
</dbReference>
<dbReference type="Proteomes" id="UP000287352">
    <property type="component" value="Unassembled WGS sequence"/>
</dbReference>
<feature type="binding site" evidence="13">
    <location>
        <position position="152"/>
    </location>
    <ligand>
        <name>(2R)-3-phosphoglycerate</name>
        <dbReference type="ChEBI" id="CHEBI:58272"/>
    </ligand>
</feature>
<protein>
    <recommendedName>
        <fullName evidence="6 12">Phosphoglycerate kinase</fullName>
        <ecNumber evidence="5 12">2.7.2.3</ecNumber>
    </recommendedName>
</protein>
<comment type="caution">
    <text evidence="16">The sequence shown here is derived from an EMBL/GenBank/DDBJ whole genome shotgun (WGS) entry which is preliminary data.</text>
</comment>
<dbReference type="PANTHER" id="PTHR11406:SF23">
    <property type="entry name" value="PHOSPHOGLYCERATE KINASE 1, CHLOROPLASTIC-RELATED"/>
    <property type="match status" value="1"/>
</dbReference>
<keyword evidence="10 12" id="KW-0067">ATP-binding</keyword>
<evidence type="ECO:0000256" key="9">
    <source>
        <dbReference type="ARBA" id="ARBA00022777"/>
    </source>
</evidence>
<dbReference type="HAMAP" id="MF_00145">
    <property type="entry name" value="Phosphoglyc_kinase"/>
    <property type="match status" value="1"/>
</dbReference>
<dbReference type="FunFam" id="3.40.50.1260:FF:000003">
    <property type="entry name" value="Phosphoglycerate kinase"/>
    <property type="match status" value="1"/>
</dbReference>
<feature type="binding site" evidence="12">
    <location>
        <position position="37"/>
    </location>
    <ligand>
        <name>substrate</name>
    </ligand>
</feature>
<dbReference type="Pfam" id="PF00162">
    <property type="entry name" value="PGK"/>
    <property type="match status" value="1"/>
</dbReference>
<dbReference type="GO" id="GO:0006094">
    <property type="term" value="P:gluconeogenesis"/>
    <property type="evidence" value="ECO:0007669"/>
    <property type="project" value="TreeGrafter"/>
</dbReference>
<dbReference type="Gene3D" id="3.40.50.1260">
    <property type="entry name" value="Phosphoglycerate kinase, N-terminal domain"/>
    <property type="match status" value="2"/>
</dbReference>
<evidence type="ECO:0000256" key="13">
    <source>
        <dbReference type="PIRSR" id="PIRSR000724-1"/>
    </source>
</evidence>
<gene>
    <name evidence="12 16" type="primary">pgk</name>
    <name evidence="16" type="ORF">KTT_05640</name>
</gene>
<sequence length="397" mass="42292">MGKKTVRDIDVAGKRVLVRVDFNVPLDSQQQITDDTRIVAALPTIQYLLQHGAAVILMSHLGRPDGQVVEKLRLTPVARRLSELLKLPVETTQDAIGPEAEAKASALQPGQVLLLENLRFHKEEEKNIPAFAQQLAASGELYVNDAFGSAHRAHASTEGVTHYLPGVSGFLMEKEINFLGSALEHPRRPLAALVGGAKVSDKIAVLERLISLADSVLIGGGMANTFLKALGYEIGDSLFEASKVDVARDLITKAQHEGKQFLLPPDVVIADRFAEDANHKVVPSTEVPLGWRILDIGPETITQFKQALSQAQTIVWNGTLGVAEMPAFAKGTHAVIEILAQRTQEGATTIIGGGDSAAAVEQAGAATKMTHVSTGGGASLEFLEGKILPGVAALQDK</sequence>
<keyword evidence="12" id="KW-0963">Cytoplasm</keyword>
<comment type="catalytic activity">
    <reaction evidence="1 12 15">
        <text>(2R)-3-phosphoglycerate + ATP = (2R)-3-phospho-glyceroyl phosphate + ADP</text>
        <dbReference type="Rhea" id="RHEA:14801"/>
        <dbReference type="ChEBI" id="CHEBI:30616"/>
        <dbReference type="ChEBI" id="CHEBI:57604"/>
        <dbReference type="ChEBI" id="CHEBI:58272"/>
        <dbReference type="ChEBI" id="CHEBI:456216"/>
        <dbReference type="EC" id="2.7.2.3"/>
    </reaction>
</comment>
<dbReference type="InterPro" id="IPR001576">
    <property type="entry name" value="Phosphoglycerate_kinase"/>
</dbReference>
<evidence type="ECO:0000256" key="10">
    <source>
        <dbReference type="ARBA" id="ARBA00022840"/>
    </source>
</evidence>
<dbReference type="PANTHER" id="PTHR11406">
    <property type="entry name" value="PHOSPHOGLYCERATE KINASE"/>
    <property type="match status" value="1"/>
</dbReference>
<feature type="binding site" evidence="12">
    <location>
        <position position="152"/>
    </location>
    <ligand>
        <name>substrate</name>
    </ligand>
</feature>
<dbReference type="PROSITE" id="PS00111">
    <property type="entry name" value="PGLYCERATE_KINASE"/>
    <property type="match status" value="1"/>
</dbReference>
<name>A0A401ZUV6_9CHLR</name>
<dbReference type="GO" id="GO:0006096">
    <property type="term" value="P:glycolytic process"/>
    <property type="evidence" value="ECO:0007669"/>
    <property type="project" value="UniProtKB-UniRule"/>
</dbReference>
<evidence type="ECO:0000256" key="4">
    <source>
        <dbReference type="ARBA" id="ARBA00011245"/>
    </source>
</evidence>
<dbReference type="RefSeq" id="WP_126578285.1">
    <property type="nucleotide sequence ID" value="NZ_BIFR01000001.1"/>
</dbReference>
<dbReference type="InterPro" id="IPR036043">
    <property type="entry name" value="Phosphoglycerate_kinase_sf"/>
</dbReference>
<evidence type="ECO:0000256" key="15">
    <source>
        <dbReference type="RuleBase" id="RU000532"/>
    </source>
</evidence>
<comment type="pathway">
    <text evidence="2 12">Carbohydrate degradation; glycolysis; pyruvate from D-glyceraldehyde 3-phosphate: step 2/5.</text>
</comment>
<feature type="binding site" evidence="12 14">
    <location>
        <begin position="353"/>
        <end position="356"/>
    </location>
    <ligand>
        <name>ATP</name>
        <dbReference type="ChEBI" id="CHEBI:30616"/>
    </ligand>
</feature>
<feature type="binding site" evidence="12">
    <location>
        <position position="119"/>
    </location>
    <ligand>
        <name>substrate</name>
    </ligand>
</feature>
<dbReference type="InterPro" id="IPR015824">
    <property type="entry name" value="Phosphoglycerate_kinase_N"/>
</dbReference>
<dbReference type="GO" id="GO:0004618">
    <property type="term" value="F:phosphoglycerate kinase activity"/>
    <property type="evidence" value="ECO:0007669"/>
    <property type="project" value="UniProtKB-UniRule"/>
</dbReference>
<dbReference type="PRINTS" id="PR00477">
    <property type="entry name" value="PHGLYCKINASE"/>
</dbReference>
<evidence type="ECO:0000313" key="16">
    <source>
        <dbReference type="EMBL" id="GCE10705.1"/>
    </source>
</evidence>
<feature type="binding site" evidence="13">
    <location>
        <position position="37"/>
    </location>
    <ligand>
        <name>(2R)-3-phosphoglycerate</name>
        <dbReference type="ChEBI" id="CHEBI:58272"/>
    </ligand>
</feature>
<comment type="subcellular location">
    <subcellularLocation>
        <location evidence="12">Cytoplasm</location>
    </subcellularLocation>
</comment>
<evidence type="ECO:0000256" key="7">
    <source>
        <dbReference type="ARBA" id="ARBA00022679"/>
    </source>
</evidence>
<dbReference type="CDD" id="cd00318">
    <property type="entry name" value="Phosphoglycerate_kinase"/>
    <property type="match status" value="1"/>
</dbReference>
<dbReference type="FunFam" id="3.40.50.1260:FF:000006">
    <property type="entry name" value="Phosphoglycerate kinase"/>
    <property type="match status" value="1"/>
</dbReference>
<dbReference type="SUPFAM" id="SSF53748">
    <property type="entry name" value="Phosphoglycerate kinase"/>
    <property type="match status" value="1"/>
</dbReference>